<dbReference type="Pfam" id="PF18441">
    <property type="entry name" value="Hen1_Lam_C"/>
    <property type="match status" value="1"/>
</dbReference>
<dbReference type="InterPro" id="IPR026610">
    <property type="entry name" value="Hen1"/>
</dbReference>
<keyword evidence="8" id="KW-0460">Magnesium</keyword>
<dbReference type="InterPro" id="IPR013217">
    <property type="entry name" value="Methyltransf_12"/>
</dbReference>
<keyword evidence="9 13" id="KW-0694">RNA-binding</keyword>
<dbReference type="RefSeq" id="XP_004504714.1">
    <property type="nucleotide sequence ID" value="XM_004504657.3"/>
</dbReference>
<dbReference type="GO" id="GO:0030422">
    <property type="term" value="P:siRNA processing"/>
    <property type="evidence" value="ECO:0007669"/>
    <property type="project" value="TreeGrafter"/>
</dbReference>
<reference evidence="15" key="1">
    <citation type="journal article" date="2013" name="Nat. Biotechnol.">
        <title>Draft genome sequence of chickpea (Cicer arietinum) provides a resource for trait improvement.</title>
        <authorList>
            <person name="Varshney R.K."/>
            <person name="Song C."/>
            <person name="Saxena R.K."/>
            <person name="Azam S."/>
            <person name="Yu S."/>
            <person name="Sharpe A.G."/>
            <person name="Cannon S."/>
            <person name="Baek J."/>
            <person name="Rosen B.D."/>
            <person name="Tar'an B."/>
            <person name="Millan T."/>
            <person name="Zhang X."/>
            <person name="Ramsay L.D."/>
            <person name="Iwata A."/>
            <person name="Wang Y."/>
            <person name="Nelson W."/>
            <person name="Farmer A.D."/>
            <person name="Gaur P.M."/>
            <person name="Soderlund C."/>
            <person name="Penmetsa R.V."/>
            <person name="Xu C."/>
            <person name="Bharti A.K."/>
            <person name="He W."/>
            <person name="Winter P."/>
            <person name="Zhao S."/>
            <person name="Hane J.K."/>
            <person name="Carrasquilla-Garcia N."/>
            <person name="Condie J.A."/>
            <person name="Upadhyaya H.D."/>
            <person name="Luo M.C."/>
            <person name="Thudi M."/>
            <person name="Gowda C.L."/>
            <person name="Singh N.P."/>
            <person name="Lichtenzveig J."/>
            <person name="Gali K.K."/>
            <person name="Rubio J."/>
            <person name="Nadarajan N."/>
            <person name="Dolezel J."/>
            <person name="Bansal K.C."/>
            <person name="Xu X."/>
            <person name="Edwards D."/>
            <person name="Zhang G."/>
            <person name="Kahl G."/>
            <person name="Gil J."/>
            <person name="Singh K.B."/>
            <person name="Datta S.K."/>
            <person name="Jackson S.A."/>
            <person name="Wang J."/>
            <person name="Cook D.R."/>
        </authorList>
    </citation>
    <scope>NUCLEOTIDE SEQUENCE [LARGE SCALE GENOMIC DNA]</scope>
    <source>
        <strain evidence="15">cv. CDC Frontier</strain>
    </source>
</reference>
<reference evidence="16 17" key="2">
    <citation type="submission" date="2025-04" db="UniProtKB">
        <authorList>
            <consortium name="RefSeq"/>
        </authorList>
    </citation>
    <scope>IDENTIFICATION</scope>
    <source>
        <tissue evidence="16 17">Etiolated seedlings</tissue>
    </source>
</reference>
<organism evidence="15 16">
    <name type="scientific">Cicer arietinum</name>
    <name type="common">Chickpea</name>
    <name type="synonym">Garbanzo</name>
    <dbReference type="NCBI Taxonomy" id="3827"/>
    <lineage>
        <taxon>Eukaryota</taxon>
        <taxon>Viridiplantae</taxon>
        <taxon>Streptophyta</taxon>
        <taxon>Embryophyta</taxon>
        <taxon>Tracheophyta</taxon>
        <taxon>Spermatophyta</taxon>
        <taxon>Magnoliopsida</taxon>
        <taxon>eudicotyledons</taxon>
        <taxon>Gunneridae</taxon>
        <taxon>Pentapetalae</taxon>
        <taxon>rosids</taxon>
        <taxon>fabids</taxon>
        <taxon>Fabales</taxon>
        <taxon>Fabaceae</taxon>
        <taxon>Papilionoideae</taxon>
        <taxon>50 kb inversion clade</taxon>
        <taxon>NPAAA clade</taxon>
        <taxon>Hologalegina</taxon>
        <taxon>IRL clade</taxon>
        <taxon>Cicereae</taxon>
        <taxon>Cicer</taxon>
    </lineage>
</organism>
<evidence type="ECO:0000256" key="7">
    <source>
        <dbReference type="ARBA" id="ARBA00022723"/>
    </source>
</evidence>
<accession>A0A1S2YHX7</accession>
<dbReference type="PROSITE" id="PS50137">
    <property type="entry name" value="DS_RBD"/>
    <property type="match status" value="1"/>
</dbReference>
<keyword evidence="5" id="KW-0808">Transferase</keyword>
<dbReference type="InterPro" id="IPR014720">
    <property type="entry name" value="dsRBD_dom"/>
</dbReference>
<gene>
    <name evidence="16 17" type="primary">LOC101499604</name>
</gene>
<dbReference type="GO" id="GO:0090486">
    <property type="term" value="F:small RNA 2'-O-methyltransferase activity"/>
    <property type="evidence" value="ECO:0007669"/>
    <property type="project" value="UniProtKB-EC"/>
</dbReference>
<feature type="domain" description="DRBM" evidence="14">
    <location>
        <begin position="58"/>
        <end position="94"/>
    </location>
</feature>
<evidence type="ECO:0000256" key="1">
    <source>
        <dbReference type="ARBA" id="ARBA00001946"/>
    </source>
</evidence>
<evidence type="ECO:0000256" key="5">
    <source>
        <dbReference type="ARBA" id="ARBA00022679"/>
    </source>
</evidence>
<dbReference type="GO" id="GO:0046872">
    <property type="term" value="F:metal ion binding"/>
    <property type="evidence" value="ECO:0007669"/>
    <property type="project" value="UniProtKB-KW"/>
</dbReference>
<dbReference type="Pfam" id="PF08242">
    <property type="entry name" value="Methyltransf_12"/>
    <property type="match status" value="1"/>
</dbReference>
<dbReference type="eggNOG" id="KOG1045">
    <property type="taxonomic scope" value="Eukaryota"/>
</dbReference>
<dbReference type="PaxDb" id="3827-XP_004504714.1"/>
<dbReference type="InterPro" id="IPR029063">
    <property type="entry name" value="SAM-dependent_MTases_sf"/>
</dbReference>
<dbReference type="InterPro" id="IPR040813">
    <property type="entry name" value="Hen1_Lam_C"/>
</dbReference>
<dbReference type="Gene3D" id="3.40.50.150">
    <property type="entry name" value="Vaccinia Virus protein VP39"/>
    <property type="match status" value="1"/>
</dbReference>
<evidence type="ECO:0000256" key="11">
    <source>
        <dbReference type="ARBA" id="ARBA00035025"/>
    </source>
</evidence>
<evidence type="ECO:0000256" key="8">
    <source>
        <dbReference type="ARBA" id="ARBA00022842"/>
    </source>
</evidence>
<sequence length="938" mass="104782">METKEHHAVAPKKPTLTPKAIIHQKFGKMACYVVEEVKEVCQTECPGLSIPQTGPCLFRCTLQLPEVTVVSGTFKKKKDAEQSAAEMAIEKLGIIPETIDLTPQEAQESLVARIAYLFSEKFLVSDHPLSGHIRATLRRKGDRCGSVPISVIAVCDAKIFSLCKCINPEVESNPFLVLSYVVRATTKLHEFLATSEQHLWIRKLSPYSQDIIESLMKEGDSHECIPVAAICIPSSMEKHVEAVTLRISLRQYYLDIIANELGLEDCANVLISRNIGKASSEMRLFFAAQQSYLLDQSFISGNGKETEGSLNVRARYLSGQDIVGDAILACIGYTRKSRDLFYEDVTVQLYYRMLLGKTPGGVYKISRDAILTAELPSRFTTRVNWRGSLPRDILCMFCRQHRLSEPLFSVLSPPFKILTESSESCFKAADSGTDVIECANGASKNACPKQSDSEMFKCEIKLRSRCEDVILLCSPEDCYKKQNDAIQNASLKLLSWLNKYFNCVAAPFDQLYETASNSNIHIFSKNLFREILTGQSNQNCQLYAMECNKLLESQDMSGNEVYSLKIEGPDSGVCPCNGSLPCISYSASLVVEGENMKEVIEVCNEFEFEIGVGAVVSYIEEVVMQMSVGQYAYFNTNLVTSDLIFASASDSAKMLSLLSSKACYVEYEINLTKVAEPPEERMEQALFSPPLSKQRVEFAVQHIVESHATTLLDFGCGSGSLLEALLNYTTSLEKIAGVDISQKGLTRAAKVLNSKLVANSDAGVTTKSLILYEGSITNFDSRLHGFDIGTCLEVIEHMDEDQACLFGDVALSSFCPRILIVSTPNFEYNVVLQKSSPPTHEQEDLDEKTLLQSCKFRNHDHKFEWTREQFIQWASELAARHNYSVQFSGVGGSVDVEPGFASQIAVFKREWRPEDDVQKHTDIKNHYNEIWEWNSKNR</sequence>
<evidence type="ECO:0000256" key="6">
    <source>
        <dbReference type="ARBA" id="ARBA00022691"/>
    </source>
</evidence>
<comment type="catalytic activity">
    <reaction evidence="12">
        <text>small RNA 3'-end nucleotide + S-adenosyl-L-methionine = small RNA 3'-end 2'-O-methylnucleotide + S-adenosyl-L-homocysteine + H(+)</text>
        <dbReference type="Rhea" id="RHEA:37887"/>
        <dbReference type="Rhea" id="RHEA-COMP:10415"/>
        <dbReference type="Rhea" id="RHEA-COMP:10416"/>
        <dbReference type="ChEBI" id="CHEBI:15378"/>
        <dbReference type="ChEBI" id="CHEBI:57856"/>
        <dbReference type="ChEBI" id="CHEBI:59789"/>
        <dbReference type="ChEBI" id="CHEBI:74896"/>
        <dbReference type="ChEBI" id="CHEBI:74898"/>
        <dbReference type="EC" id="2.1.1.386"/>
    </reaction>
</comment>
<dbReference type="FunFam" id="3.40.50.150:FF:000215">
    <property type="entry name" value="Hua enhancer1"/>
    <property type="match status" value="1"/>
</dbReference>
<evidence type="ECO:0000256" key="10">
    <source>
        <dbReference type="ARBA" id="ARBA00023158"/>
    </source>
</evidence>
<evidence type="ECO:0000259" key="14">
    <source>
        <dbReference type="PROSITE" id="PS50137"/>
    </source>
</evidence>
<dbReference type="Pfam" id="PF24995">
    <property type="entry name" value="DSRM_2"/>
    <property type="match status" value="1"/>
</dbReference>
<dbReference type="GO" id="GO:0005634">
    <property type="term" value="C:nucleus"/>
    <property type="evidence" value="ECO:0007669"/>
    <property type="project" value="TreeGrafter"/>
</dbReference>
<evidence type="ECO:0000256" key="12">
    <source>
        <dbReference type="ARBA" id="ARBA00048418"/>
    </source>
</evidence>
<evidence type="ECO:0000256" key="4">
    <source>
        <dbReference type="ARBA" id="ARBA00022603"/>
    </source>
</evidence>
<dbReference type="SUPFAM" id="SSF54768">
    <property type="entry name" value="dsRNA-binding domain-like"/>
    <property type="match status" value="1"/>
</dbReference>
<dbReference type="EC" id="2.1.1.386" evidence="11"/>
<dbReference type="GO" id="GO:0005737">
    <property type="term" value="C:cytoplasm"/>
    <property type="evidence" value="ECO:0007669"/>
    <property type="project" value="TreeGrafter"/>
</dbReference>
<keyword evidence="6" id="KW-0949">S-adenosyl-L-methionine</keyword>
<dbReference type="AlphaFoldDB" id="A0A1S2YHX7"/>
<dbReference type="GO" id="GO:0003723">
    <property type="term" value="F:RNA binding"/>
    <property type="evidence" value="ECO:0007669"/>
    <property type="project" value="UniProtKB-UniRule"/>
</dbReference>
<dbReference type="Gene3D" id="3.30.160.20">
    <property type="match status" value="1"/>
</dbReference>
<proteinExistence type="inferred from homology"/>
<comment type="similarity">
    <text evidence="2">Belongs to the methyltransferase superfamily. HEN1 family.</text>
</comment>
<evidence type="ECO:0000313" key="17">
    <source>
        <dbReference type="RefSeq" id="XP_027192009.1"/>
    </source>
</evidence>
<dbReference type="GO" id="GO:0001510">
    <property type="term" value="P:RNA methylation"/>
    <property type="evidence" value="ECO:0007669"/>
    <property type="project" value="InterPro"/>
</dbReference>
<evidence type="ECO:0000256" key="9">
    <source>
        <dbReference type="ARBA" id="ARBA00022884"/>
    </source>
</evidence>
<dbReference type="InterPro" id="IPR040870">
    <property type="entry name" value="HEN1_dsRBD2"/>
</dbReference>
<keyword evidence="7" id="KW-0479">Metal-binding</keyword>
<evidence type="ECO:0000256" key="2">
    <source>
        <dbReference type="ARBA" id="ARBA00009026"/>
    </source>
</evidence>
<evidence type="ECO:0000256" key="13">
    <source>
        <dbReference type="PROSITE-ProRule" id="PRU00266"/>
    </source>
</evidence>
<protein>
    <recommendedName>
        <fullName evidence="3">Small RNA 2'-O-methyltransferase</fullName>
        <ecNumber evidence="11">2.1.1.386</ecNumber>
    </recommendedName>
</protein>
<dbReference type="STRING" id="3827.A0A1S2YHX7"/>
<evidence type="ECO:0000313" key="15">
    <source>
        <dbReference type="Proteomes" id="UP000087171"/>
    </source>
</evidence>
<keyword evidence="4" id="KW-0489">Methyltransferase</keyword>
<dbReference type="Pfam" id="PF21224">
    <property type="entry name" value="Hen1_LCD"/>
    <property type="match status" value="1"/>
</dbReference>
<dbReference type="SUPFAM" id="SSF53335">
    <property type="entry name" value="S-adenosyl-L-methionine-dependent methyltransferases"/>
    <property type="match status" value="1"/>
</dbReference>
<dbReference type="PANTHER" id="PTHR21404">
    <property type="entry name" value="HEN1"/>
    <property type="match status" value="1"/>
</dbReference>
<dbReference type="KEGG" id="cam:101499604"/>
<dbReference type="Pfam" id="PF17842">
    <property type="entry name" value="dsRBD2"/>
    <property type="match status" value="1"/>
</dbReference>
<dbReference type="FunFam" id="3.30.160.20:FF:000058">
    <property type="entry name" value="Small RNA 2"/>
    <property type="match status" value="1"/>
</dbReference>
<dbReference type="Proteomes" id="UP000087171">
    <property type="component" value="Chromosome Ca6"/>
</dbReference>
<dbReference type="OrthoDB" id="2154311at2759"/>
<dbReference type="RefSeq" id="XP_027192009.1">
    <property type="nucleotide sequence ID" value="XM_027336208.1"/>
</dbReference>
<evidence type="ECO:0000256" key="3">
    <source>
        <dbReference type="ARBA" id="ARBA00021330"/>
    </source>
</evidence>
<dbReference type="InterPro" id="IPR056755">
    <property type="entry name" value="DSRM_2"/>
</dbReference>
<dbReference type="PANTHER" id="PTHR21404:SF3">
    <property type="entry name" value="SMALL RNA 2'-O-METHYLTRANSFERASE"/>
    <property type="match status" value="1"/>
</dbReference>
<evidence type="ECO:0000313" key="16">
    <source>
        <dbReference type="RefSeq" id="XP_004504714.1"/>
    </source>
</evidence>
<name>A0A1S2YHX7_CICAR</name>
<comment type="cofactor">
    <cofactor evidence="1">
        <name>Mg(2+)</name>
        <dbReference type="ChEBI" id="CHEBI:18420"/>
    </cofactor>
</comment>
<keyword evidence="15" id="KW-1185">Reference proteome</keyword>
<keyword evidence="10" id="KW-0943">RNA-mediated gene silencing</keyword>
<dbReference type="GeneID" id="101499604"/>